<evidence type="ECO:0000256" key="1">
    <source>
        <dbReference type="SAM" id="MobiDB-lite"/>
    </source>
</evidence>
<feature type="compositionally biased region" description="Low complexity" evidence="1">
    <location>
        <begin position="31"/>
        <end position="44"/>
    </location>
</feature>
<protein>
    <submittedName>
        <fullName evidence="3">Uncharacterized protein</fullName>
    </submittedName>
</protein>
<proteinExistence type="predicted"/>
<reference evidence="4" key="1">
    <citation type="journal article" date="2018" name="Nat. Microbiol.">
        <title>Leveraging single-cell genomics to expand the fungal tree of life.</title>
        <authorList>
            <person name="Ahrendt S.R."/>
            <person name="Quandt C.A."/>
            <person name="Ciobanu D."/>
            <person name="Clum A."/>
            <person name="Salamov A."/>
            <person name="Andreopoulos B."/>
            <person name="Cheng J.F."/>
            <person name="Woyke T."/>
            <person name="Pelin A."/>
            <person name="Henrissat B."/>
            <person name="Reynolds N.K."/>
            <person name="Benny G.L."/>
            <person name="Smith M.E."/>
            <person name="James T.Y."/>
            <person name="Grigoriev I.V."/>
        </authorList>
    </citation>
    <scope>NUCLEOTIDE SEQUENCE [LARGE SCALE GENOMIC DNA]</scope>
    <source>
        <strain evidence="4">RSA 1356</strain>
    </source>
</reference>
<feature type="signal peptide" evidence="2">
    <location>
        <begin position="1"/>
        <end position="23"/>
    </location>
</feature>
<dbReference type="Proteomes" id="UP000271241">
    <property type="component" value="Unassembled WGS sequence"/>
</dbReference>
<accession>A0A4P9XMM9</accession>
<evidence type="ECO:0000313" key="3">
    <source>
        <dbReference type="EMBL" id="RKP07197.1"/>
    </source>
</evidence>
<feature type="chain" id="PRO_5020505336" evidence="2">
    <location>
        <begin position="24"/>
        <end position="148"/>
    </location>
</feature>
<keyword evidence="2" id="KW-0732">Signal</keyword>
<dbReference type="AlphaFoldDB" id="A0A4P9XMM9"/>
<dbReference type="EMBL" id="KZ992752">
    <property type="protein sequence ID" value="RKP07197.1"/>
    <property type="molecule type" value="Genomic_DNA"/>
</dbReference>
<gene>
    <name evidence="3" type="ORF">THASP1DRAFT_30986</name>
</gene>
<feature type="region of interest" description="Disordered" evidence="1">
    <location>
        <begin position="31"/>
        <end position="54"/>
    </location>
</feature>
<keyword evidence="4" id="KW-1185">Reference proteome</keyword>
<feature type="region of interest" description="Disordered" evidence="1">
    <location>
        <begin position="127"/>
        <end position="148"/>
    </location>
</feature>
<name>A0A4P9XMM9_9FUNG</name>
<evidence type="ECO:0000313" key="4">
    <source>
        <dbReference type="Proteomes" id="UP000271241"/>
    </source>
</evidence>
<organism evidence="3 4">
    <name type="scientific">Thamnocephalis sphaerospora</name>
    <dbReference type="NCBI Taxonomy" id="78915"/>
    <lineage>
        <taxon>Eukaryota</taxon>
        <taxon>Fungi</taxon>
        <taxon>Fungi incertae sedis</taxon>
        <taxon>Zoopagomycota</taxon>
        <taxon>Zoopagomycotina</taxon>
        <taxon>Zoopagomycetes</taxon>
        <taxon>Zoopagales</taxon>
        <taxon>Sigmoideomycetaceae</taxon>
        <taxon>Thamnocephalis</taxon>
    </lineage>
</organism>
<sequence>MKSYLLYHFTLLLLALNLAFVHALPIPQQQTQQPASTPTADATANGAGASVNAPSSSNQAIEYLVQQIADTITDVIYTTRQKIPVFGTREQLKVYVNQVAATVSGRISANDNLRGTLRTVIGAAPVQPPSGSISEKEIILPSPPPPNS</sequence>
<evidence type="ECO:0000256" key="2">
    <source>
        <dbReference type="SAM" id="SignalP"/>
    </source>
</evidence>